<evidence type="ECO:0000259" key="10">
    <source>
        <dbReference type="PROSITE" id="PS50222"/>
    </source>
</evidence>
<sequence length="692" mass="77611">MLVRTCASNSKSPFRPEVSHLGVRSAPRCTVYCIKAGDNKGSPAPKALNGRSGNSELQSNLVRCSQDLCSSSEENIRKEDALVTKGNTLSNTSGNGEAHGSEPGTGFRVGRRRRRQRRRRRRGAANGSEPSASSDGGGLRAGDPSDRQQIGSASDSEKSVPSGPWRLGREKQRWKSPISGIRQESQGLIGRFRKPRSEGEAPITKFGFRQGFLEKFDLEEVIGRGTFGTVSIAVDRETGERFAVKRLQKKYIGSVLEGLFALRVEHEVDILSHMGPSLNVAYFYGAYEDERNVYLVMELCDGGELWQVMERGSYTERDAARIIRQVIQFIAQCAAKGVVYRDVKPENFLFESKEPGSSIKAIDFGLAEYCKPGEILVERAGTPVYIAPEVLKMRYDTKADVWSAGITAYQLLTGRLPFYGEEGLAVSERYMQERTFNNKDVFRAVLYADLDFSGPPWDEISPAAKDLVAKLLVRNPEQRLSAEEALEHPWLQEGSGEASDSPFSDSIVQRLQRFGTYGLFKQFVLRKVVTSIASDNELISNLQDMFAELDWCKSGRVFYNDLRAALEGDRFNLSQAELKQLTSQMPIDERGYIDYDTWLAAMVDWRNIQESAGWNECISSVFDQFQKEGKIGKNELRKMLGNGEAEVADVVEGALREADTNQDDYITLQDFRKFMTFSERDRLSLFDNRVSH</sequence>
<evidence type="ECO:0000313" key="11">
    <source>
        <dbReference type="EMBL" id="JAC72031.1"/>
    </source>
</evidence>
<keyword evidence="1" id="KW-0723">Serine/threonine-protein kinase</keyword>
<feature type="compositionally biased region" description="Basic residues" evidence="8">
    <location>
        <begin position="109"/>
        <end position="123"/>
    </location>
</feature>
<dbReference type="PROSITE" id="PS50222">
    <property type="entry name" value="EF_HAND_2"/>
    <property type="match status" value="2"/>
</dbReference>
<dbReference type="InterPro" id="IPR050205">
    <property type="entry name" value="CDPK_Ser/Thr_kinases"/>
</dbReference>
<dbReference type="PROSITE" id="PS00107">
    <property type="entry name" value="PROTEIN_KINASE_ATP"/>
    <property type="match status" value="1"/>
</dbReference>
<dbReference type="PROSITE" id="PS50011">
    <property type="entry name" value="PROTEIN_KINASE_DOM"/>
    <property type="match status" value="1"/>
</dbReference>
<evidence type="ECO:0000256" key="7">
    <source>
        <dbReference type="PROSITE-ProRule" id="PRU10141"/>
    </source>
</evidence>
<keyword evidence="6 7" id="KW-0067">ATP-binding</keyword>
<accession>A0A061RNA8</accession>
<evidence type="ECO:0000259" key="9">
    <source>
        <dbReference type="PROSITE" id="PS50011"/>
    </source>
</evidence>
<feature type="compositionally biased region" description="Polar residues" evidence="8">
    <location>
        <begin position="85"/>
        <end position="95"/>
    </location>
</feature>
<dbReference type="PROSITE" id="PS00108">
    <property type="entry name" value="PROTEIN_KINASE_ST"/>
    <property type="match status" value="1"/>
</dbReference>
<feature type="binding site" evidence="7">
    <location>
        <position position="245"/>
    </location>
    <ligand>
        <name>ATP</name>
        <dbReference type="ChEBI" id="CHEBI:30616"/>
    </ligand>
</feature>
<evidence type="ECO:0000256" key="8">
    <source>
        <dbReference type="SAM" id="MobiDB-lite"/>
    </source>
</evidence>
<dbReference type="Gene3D" id="3.30.200.20">
    <property type="entry name" value="Phosphorylase Kinase, domain 1"/>
    <property type="match status" value="1"/>
</dbReference>
<dbReference type="GO" id="GO:0004674">
    <property type="term" value="F:protein serine/threonine kinase activity"/>
    <property type="evidence" value="ECO:0007669"/>
    <property type="project" value="UniProtKB-KW"/>
</dbReference>
<keyword evidence="3 7" id="KW-0547">Nucleotide-binding</keyword>
<dbReference type="InterPro" id="IPR011992">
    <property type="entry name" value="EF-hand-dom_pair"/>
</dbReference>
<dbReference type="Gene3D" id="1.10.510.10">
    <property type="entry name" value="Transferase(Phosphotransferase) domain 1"/>
    <property type="match status" value="1"/>
</dbReference>
<dbReference type="EMBL" id="GBEZ01014009">
    <property type="protein sequence ID" value="JAC72031.1"/>
    <property type="molecule type" value="Transcribed_RNA"/>
</dbReference>
<dbReference type="AlphaFoldDB" id="A0A061RNA8"/>
<dbReference type="SUPFAM" id="SSF47473">
    <property type="entry name" value="EF-hand"/>
    <property type="match status" value="1"/>
</dbReference>
<name>A0A061RNA8_9CHLO</name>
<proteinExistence type="predicted"/>
<evidence type="ECO:0000256" key="6">
    <source>
        <dbReference type="ARBA" id="ARBA00022840"/>
    </source>
</evidence>
<dbReference type="InterPro" id="IPR000719">
    <property type="entry name" value="Prot_kinase_dom"/>
</dbReference>
<gene>
    <name evidence="11" type="primary">CPK</name>
    <name evidence="11" type="ORF">TSPGSL018_640</name>
</gene>
<dbReference type="FunFam" id="1.10.510.10:FF:000571">
    <property type="entry name" value="Maternal embryonic leucine zipper kinase"/>
    <property type="match status" value="1"/>
</dbReference>
<dbReference type="GO" id="GO:0005509">
    <property type="term" value="F:calcium ion binding"/>
    <property type="evidence" value="ECO:0007669"/>
    <property type="project" value="InterPro"/>
</dbReference>
<dbReference type="SUPFAM" id="SSF56112">
    <property type="entry name" value="Protein kinase-like (PK-like)"/>
    <property type="match status" value="1"/>
</dbReference>
<evidence type="ECO:0000256" key="3">
    <source>
        <dbReference type="ARBA" id="ARBA00022741"/>
    </source>
</evidence>
<keyword evidence="4 11" id="KW-0418">Kinase</keyword>
<feature type="domain" description="EF-hand" evidence="10">
    <location>
        <begin position="646"/>
        <end position="681"/>
    </location>
</feature>
<evidence type="ECO:0000256" key="2">
    <source>
        <dbReference type="ARBA" id="ARBA00022679"/>
    </source>
</evidence>
<dbReference type="PANTHER" id="PTHR24349">
    <property type="entry name" value="SERINE/THREONINE-PROTEIN KINASE"/>
    <property type="match status" value="1"/>
</dbReference>
<protein>
    <submittedName>
        <fullName evidence="11">Calcium-dependent protein kinase</fullName>
    </submittedName>
</protein>
<dbReference type="InterPro" id="IPR011009">
    <property type="entry name" value="Kinase-like_dom_sf"/>
</dbReference>
<dbReference type="InterPro" id="IPR018247">
    <property type="entry name" value="EF_Hand_1_Ca_BS"/>
</dbReference>
<feature type="region of interest" description="Disordered" evidence="8">
    <location>
        <begin position="79"/>
        <end position="176"/>
    </location>
</feature>
<dbReference type="InterPro" id="IPR017441">
    <property type="entry name" value="Protein_kinase_ATP_BS"/>
</dbReference>
<dbReference type="SMART" id="SM00220">
    <property type="entry name" value="S_TKc"/>
    <property type="match status" value="1"/>
</dbReference>
<keyword evidence="5" id="KW-0106">Calcium</keyword>
<evidence type="ECO:0000256" key="5">
    <source>
        <dbReference type="ARBA" id="ARBA00022837"/>
    </source>
</evidence>
<reference evidence="11" key="1">
    <citation type="submission" date="2014-05" db="EMBL/GenBank/DDBJ databases">
        <title>The transcriptome of the halophilic microalga Tetraselmis sp. GSL018 isolated from the Great Salt Lake, Utah.</title>
        <authorList>
            <person name="Jinkerson R.E."/>
            <person name="D'Adamo S."/>
            <person name="Posewitz M.C."/>
        </authorList>
    </citation>
    <scope>NUCLEOTIDE SEQUENCE</scope>
    <source>
        <strain evidence="11">GSL018</strain>
    </source>
</reference>
<dbReference type="InterPro" id="IPR002048">
    <property type="entry name" value="EF_hand_dom"/>
</dbReference>
<dbReference type="Pfam" id="PF00069">
    <property type="entry name" value="Pkinase"/>
    <property type="match status" value="1"/>
</dbReference>
<dbReference type="PROSITE" id="PS00018">
    <property type="entry name" value="EF_HAND_1"/>
    <property type="match status" value="1"/>
</dbReference>
<dbReference type="GO" id="GO:0005524">
    <property type="term" value="F:ATP binding"/>
    <property type="evidence" value="ECO:0007669"/>
    <property type="project" value="UniProtKB-UniRule"/>
</dbReference>
<feature type="domain" description="EF-hand" evidence="10">
    <location>
        <begin position="537"/>
        <end position="572"/>
    </location>
</feature>
<dbReference type="CDD" id="cd05117">
    <property type="entry name" value="STKc_CAMK"/>
    <property type="match status" value="1"/>
</dbReference>
<feature type="domain" description="Protein kinase" evidence="9">
    <location>
        <begin position="216"/>
        <end position="491"/>
    </location>
</feature>
<dbReference type="Gene3D" id="1.10.238.10">
    <property type="entry name" value="EF-hand"/>
    <property type="match status" value="2"/>
</dbReference>
<dbReference type="InterPro" id="IPR008271">
    <property type="entry name" value="Ser/Thr_kinase_AS"/>
</dbReference>
<keyword evidence="2" id="KW-0808">Transferase</keyword>
<evidence type="ECO:0000256" key="4">
    <source>
        <dbReference type="ARBA" id="ARBA00022777"/>
    </source>
</evidence>
<organism evidence="11">
    <name type="scientific">Tetraselmis sp. GSL018</name>
    <dbReference type="NCBI Taxonomy" id="582737"/>
    <lineage>
        <taxon>Eukaryota</taxon>
        <taxon>Viridiplantae</taxon>
        <taxon>Chlorophyta</taxon>
        <taxon>core chlorophytes</taxon>
        <taxon>Chlorodendrophyceae</taxon>
        <taxon>Chlorodendrales</taxon>
        <taxon>Chlorodendraceae</taxon>
        <taxon>Tetraselmis</taxon>
    </lineage>
</organism>
<evidence type="ECO:0000256" key="1">
    <source>
        <dbReference type="ARBA" id="ARBA00022527"/>
    </source>
</evidence>